<evidence type="ECO:0000256" key="1">
    <source>
        <dbReference type="ARBA" id="ARBA00004123"/>
    </source>
</evidence>
<keyword evidence="2" id="KW-0805">Transcription regulation</keyword>
<dbReference type="PANTHER" id="PTHR15741:SF27">
    <property type="entry name" value="TRANSCRIPTION FACTOR AP-4"/>
    <property type="match status" value="1"/>
</dbReference>
<feature type="compositionally biased region" description="Polar residues" evidence="6">
    <location>
        <begin position="354"/>
        <end position="389"/>
    </location>
</feature>
<evidence type="ECO:0000256" key="2">
    <source>
        <dbReference type="ARBA" id="ARBA00023015"/>
    </source>
</evidence>
<comment type="subcellular location">
    <subcellularLocation>
        <location evidence="1">Nucleus</location>
    </subcellularLocation>
</comment>
<feature type="compositionally biased region" description="Low complexity" evidence="6">
    <location>
        <begin position="267"/>
        <end position="295"/>
    </location>
</feature>
<dbReference type="Proteomes" id="UP000812966">
    <property type="component" value="Unassembled WGS sequence"/>
</dbReference>
<gene>
    <name evidence="8" type="ORF">FFLO_00868</name>
</gene>
<dbReference type="AlphaFoldDB" id="A0A8K0NQJ7"/>
<dbReference type="CDD" id="cd00083">
    <property type="entry name" value="bHLH_SF"/>
    <property type="match status" value="1"/>
</dbReference>
<evidence type="ECO:0000256" key="6">
    <source>
        <dbReference type="SAM" id="MobiDB-lite"/>
    </source>
</evidence>
<keyword evidence="4" id="KW-0804">Transcription</keyword>
<dbReference type="PROSITE" id="PS50888">
    <property type="entry name" value="BHLH"/>
    <property type="match status" value="1"/>
</dbReference>
<dbReference type="PANTHER" id="PTHR15741">
    <property type="entry name" value="BASIC HELIX-LOOP-HELIX ZIP TRANSCRIPTION FACTOR"/>
    <property type="match status" value="1"/>
</dbReference>
<dbReference type="Gene3D" id="4.10.280.10">
    <property type="entry name" value="Helix-loop-helix DNA-binding domain"/>
    <property type="match status" value="1"/>
</dbReference>
<evidence type="ECO:0000256" key="4">
    <source>
        <dbReference type="ARBA" id="ARBA00023163"/>
    </source>
</evidence>
<sequence length="760" mass="81768">MQDRSRTSHDHRKDQQRRQGGNDDNTGIARDQEQRNAAYNQQQGHQSQNRQPQREPFFRFFSSPNVNHHHHTTAAAAGDESVRAKLEPLNSAATLSTSPQGHHQGMANYSYSAMARLSIASDGKDVEQGKEGRLPSIFANGEYGGREDAISRFGLPGLGHERSPSGSGGSSPNLVSVREIQESEEGHGARSRRRSGLYSPGQAGRDDGLINLPPLRHGFAPSSPGGSSSNHNHSESNSNYLREEGGRVTGPQRTGRPHSQSVSSMITSPYSHSATPSTSSLLLPSPSGLSNLRPSFAYSPPRANKTPLTGPASARGNEFPRLERHISSSSLPGESSGFLRPHHSFFPSGGLNGMFTSRSGNDSQSHQTAQGQVQGQDLPTAESISQTVSPAPVTAKRGNIERLFRAATTRKKRSGSDANKPKGVLMMTEIKDDADEQLEGLSEGDVKDAKDLDPSAVRRLAHLQCEQRRRESINGGFATLRSILPETTAADSKAAILQKAINYIQNLEQAVRVAGGRLDPGMTQMPNPSNQARPQKRRSTLSTSYSEAMSYPDETASGVNVAGGRGPETASSSTTDLVGGNTDKENYNDDDETMRMDMDVQDDMAMAMSDDDEAEFRKRGYSRSNGSSGTVPEPQQHQQHRYQEPQQSQPHYHPNHHPQPPPTQTQTPTVGGHKKGGFSPLDLLVGVAEQARRVTGTGNHSKSQAHVDSAGNHHGHGLIGNNHAVNGSAGNNGLPVLAGEKLVKTGTRGSWAHIEVGDGR</sequence>
<dbReference type="Pfam" id="PF00010">
    <property type="entry name" value="HLH"/>
    <property type="match status" value="1"/>
</dbReference>
<keyword evidence="3" id="KW-0238">DNA-binding</keyword>
<feature type="compositionally biased region" description="Polar residues" evidence="6">
    <location>
        <begin position="524"/>
        <end position="533"/>
    </location>
</feature>
<evidence type="ECO:0000256" key="5">
    <source>
        <dbReference type="ARBA" id="ARBA00023242"/>
    </source>
</evidence>
<feature type="region of interest" description="Disordered" evidence="6">
    <location>
        <begin position="693"/>
        <end position="726"/>
    </location>
</feature>
<dbReference type="GO" id="GO:0046983">
    <property type="term" value="F:protein dimerization activity"/>
    <property type="evidence" value="ECO:0007669"/>
    <property type="project" value="InterPro"/>
</dbReference>
<accession>A0A8K0NQJ7</accession>
<dbReference type="InterPro" id="IPR011598">
    <property type="entry name" value="bHLH_dom"/>
</dbReference>
<feature type="compositionally biased region" description="Basic and acidic residues" evidence="6">
    <location>
        <begin position="1"/>
        <end position="21"/>
    </location>
</feature>
<dbReference type="SUPFAM" id="SSF47459">
    <property type="entry name" value="HLH, helix-loop-helix DNA-binding domain"/>
    <property type="match status" value="1"/>
</dbReference>
<dbReference type="GO" id="GO:0000978">
    <property type="term" value="F:RNA polymerase II cis-regulatory region sequence-specific DNA binding"/>
    <property type="evidence" value="ECO:0007669"/>
    <property type="project" value="TreeGrafter"/>
</dbReference>
<evidence type="ECO:0000313" key="9">
    <source>
        <dbReference type="Proteomes" id="UP000812966"/>
    </source>
</evidence>
<reference evidence="8" key="1">
    <citation type="submission" date="2020-04" db="EMBL/GenBank/DDBJ databases">
        <title>Analysis of mating type loci in Filobasidium floriforme.</title>
        <authorList>
            <person name="Nowrousian M."/>
        </authorList>
    </citation>
    <scope>NUCLEOTIDE SEQUENCE</scope>
    <source>
        <strain evidence="8">CBS 6242</strain>
    </source>
</reference>
<feature type="domain" description="BHLH" evidence="7">
    <location>
        <begin position="457"/>
        <end position="507"/>
    </location>
</feature>
<evidence type="ECO:0000313" key="8">
    <source>
        <dbReference type="EMBL" id="KAG7571195.1"/>
    </source>
</evidence>
<dbReference type="InterPro" id="IPR052207">
    <property type="entry name" value="Max-like/E-box_TFs"/>
</dbReference>
<feature type="region of interest" description="Disordered" evidence="6">
    <location>
        <begin position="1"/>
        <end position="79"/>
    </location>
</feature>
<keyword evidence="9" id="KW-1185">Reference proteome</keyword>
<feature type="compositionally biased region" description="Basic and acidic residues" evidence="6">
    <location>
        <begin position="582"/>
        <end position="595"/>
    </location>
</feature>
<dbReference type="EMBL" id="JABELV010000010">
    <property type="protein sequence ID" value="KAG7571195.1"/>
    <property type="molecule type" value="Genomic_DNA"/>
</dbReference>
<feature type="compositionally biased region" description="Low complexity" evidence="6">
    <location>
        <begin position="221"/>
        <end position="239"/>
    </location>
</feature>
<dbReference type="SMART" id="SM00353">
    <property type="entry name" value="HLH"/>
    <property type="match status" value="1"/>
</dbReference>
<dbReference type="InterPro" id="IPR036638">
    <property type="entry name" value="HLH_DNA-bd_sf"/>
</dbReference>
<feature type="compositionally biased region" description="Basic and acidic residues" evidence="6">
    <location>
        <begin position="179"/>
        <end position="188"/>
    </location>
</feature>
<dbReference type="OrthoDB" id="5778525at2759"/>
<evidence type="ECO:0000256" key="3">
    <source>
        <dbReference type="ARBA" id="ARBA00023125"/>
    </source>
</evidence>
<organism evidence="8 9">
    <name type="scientific">Filobasidium floriforme</name>
    <dbReference type="NCBI Taxonomy" id="5210"/>
    <lineage>
        <taxon>Eukaryota</taxon>
        <taxon>Fungi</taxon>
        <taxon>Dikarya</taxon>
        <taxon>Basidiomycota</taxon>
        <taxon>Agaricomycotina</taxon>
        <taxon>Tremellomycetes</taxon>
        <taxon>Filobasidiales</taxon>
        <taxon>Filobasidiaceae</taxon>
        <taxon>Filobasidium</taxon>
    </lineage>
</organism>
<dbReference type="GO" id="GO:0005634">
    <property type="term" value="C:nucleus"/>
    <property type="evidence" value="ECO:0007669"/>
    <property type="project" value="UniProtKB-SubCell"/>
</dbReference>
<keyword evidence="5" id="KW-0539">Nucleus</keyword>
<protein>
    <recommendedName>
        <fullName evidence="7">BHLH domain-containing protein</fullName>
    </recommendedName>
</protein>
<feature type="region of interest" description="Disordered" evidence="6">
    <location>
        <begin position="349"/>
        <end position="400"/>
    </location>
</feature>
<feature type="compositionally biased region" description="Polar residues" evidence="6">
    <location>
        <begin position="257"/>
        <end position="266"/>
    </location>
</feature>
<name>A0A8K0NQJ7_9TREE</name>
<feature type="compositionally biased region" description="Polar residues" evidence="6">
    <location>
        <begin position="696"/>
        <end position="706"/>
    </location>
</feature>
<feature type="compositionally biased region" description="Low complexity" evidence="6">
    <location>
        <begin position="41"/>
        <end position="51"/>
    </location>
</feature>
<feature type="region of interest" description="Disordered" evidence="6">
    <location>
        <begin position="151"/>
        <end position="316"/>
    </location>
</feature>
<dbReference type="GO" id="GO:0000981">
    <property type="term" value="F:DNA-binding transcription factor activity, RNA polymerase II-specific"/>
    <property type="evidence" value="ECO:0007669"/>
    <property type="project" value="TreeGrafter"/>
</dbReference>
<feature type="region of interest" description="Disordered" evidence="6">
    <location>
        <begin position="517"/>
        <end position="595"/>
    </location>
</feature>
<feature type="region of interest" description="Disordered" evidence="6">
    <location>
        <begin position="611"/>
        <end position="680"/>
    </location>
</feature>
<comment type="caution">
    <text evidence="8">The sequence shown here is derived from an EMBL/GenBank/DDBJ whole genome shotgun (WGS) entry which is preliminary data.</text>
</comment>
<evidence type="ECO:0000259" key="7">
    <source>
        <dbReference type="PROSITE" id="PS50888"/>
    </source>
</evidence>
<proteinExistence type="predicted"/>